<sequence length="336" mass="38874">MGMITIFLSASFYDNILNMKKMWGHSEEIINLINKLCLLTLLASYFLVALLSKLRSHMKGDVPCLAWATTWNVRYLIKRAQLLDLPSKGMPGKYFLFLCMLWPFLNSCYRAIIYFYLSECDFDSHVVTTALFGIIMMETWGLFVYLIYFIRVSFQRQFSLILVYLRDFEGHIDRCRGAILCAFADYNLFKTFCNGYFLLTFPVVVIGVTSHITWQYLLYQVCATDSPIMKTQNFLRWLGLSEISMALFLYIFASGGMSVNYLGLQLHSNVLKLKSAAHALFWDEIVQVVDTTNRGSQLLYLSVFFSTVGIFMSLQFNNQDVTYMNARYNTTNMTIC</sequence>
<proteinExistence type="predicted"/>
<organism evidence="2 3">
    <name type="scientific">Stichopus japonicus</name>
    <name type="common">Sea cucumber</name>
    <dbReference type="NCBI Taxonomy" id="307972"/>
    <lineage>
        <taxon>Eukaryota</taxon>
        <taxon>Metazoa</taxon>
        <taxon>Echinodermata</taxon>
        <taxon>Eleutherozoa</taxon>
        <taxon>Echinozoa</taxon>
        <taxon>Holothuroidea</taxon>
        <taxon>Aspidochirotacea</taxon>
        <taxon>Aspidochirotida</taxon>
        <taxon>Stichopodidae</taxon>
        <taxon>Apostichopus</taxon>
    </lineage>
</organism>
<evidence type="ECO:0000313" key="3">
    <source>
        <dbReference type="Proteomes" id="UP000230750"/>
    </source>
</evidence>
<keyword evidence="1" id="KW-0812">Transmembrane</keyword>
<feature type="transmembrane region" description="Helical" evidence="1">
    <location>
        <begin position="298"/>
        <end position="316"/>
    </location>
</feature>
<evidence type="ECO:0008006" key="4">
    <source>
        <dbReference type="Google" id="ProtNLM"/>
    </source>
</evidence>
<dbReference type="AlphaFoldDB" id="A0A2G8KNA0"/>
<dbReference type="EMBL" id="MRZV01000466">
    <property type="protein sequence ID" value="PIK49435.1"/>
    <property type="molecule type" value="Genomic_DNA"/>
</dbReference>
<feature type="transmembrane region" description="Helical" evidence="1">
    <location>
        <begin position="196"/>
        <end position="217"/>
    </location>
</feature>
<feature type="transmembrane region" description="Helical" evidence="1">
    <location>
        <begin position="237"/>
        <end position="264"/>
    </location>
</feature>
<gene>
    <name evidence="2" type="ORF">BSL78_13698</name>
</gene>
<evidence type="ECO:0000256" key="1">
    <source>
        <dbReference type="SAM" id="Phobius"/>
    </source>
</evidence>
<name>A0A2G8KNA0_STIJA</name>
<reference evidence="2 3" key="1">
    <citation type="journal article" date="2017" name="PLoS Biol.">
        <title>The sea cucumber genome provides insights into morphological evolution and visceral regeneration.</title>
        <authorList>
            <person name="Zhang X."/>
            <person name="Sun L."/>
            <person name="Yuan J."/>
            <person name="Sun Y."/>
            <person name="Gao Y."/>
            <person name="Zhang L."/>
            <person name="Li S."/>
            <person name="Dai H."/>
            <person name="Hamel J.F."/>
            <person name="Liu C."/>
            <person name="Yu Y."/>
            <person name="Liu S."/>
            <person name="Lin W."/>
            <person name="Guo K."/>
            <person name="Jin S."/>
            <person name="Xu P."/>
            <person name="Storey K.B."/>
            <person name="Huan P."/>
            <person name="Zhang T."/>
            <person name="Zhou Y."/>
            <person name="Zhang J."/>
            <person name="Lin C."/>
            <person name="Li X."/>
            <person name="Xing L."/>
            <person name="Huo D."/>
            <person name="Sun M."/>
            <person name="Wang L."/>
            <person name="Mercier A."/>
            <person name="Li F."/>
            <person name="Yang H."/>
            <person name="Xiang J."/>
        </authorList>
    </citation>
    <scope>NUCLEOTIDE SEQUENCE [LARGE SCALE GENOMIC DNA]</scope>
    <source>
        <strain evidence="2">Shaxun</strain>
        <tissue evidence="2">Muscle</tissue>
    </source>
</reference>
<keyword evidence="1" id="KW-0472">Membrane</keyword>
<feature type="transmembrane region" description="Helical" evidence="1">
    <location>
        <begin position="129"/>
        <end position="150"/>
    </location>
</feature>
<dbReference type="OrthoDB" id="10042460at2759"/>
<feature type="transmembrane region" description="Helical" evidence="1">
    <location>
        <begin position="94"/>
        <end position="117"/>
    </location>
</feature>
<feature type="transmembrane region" description="Helical" evidence="1">
    <location>
        <begin position="29"/>
        <end position="51"/>
    </location>
</feature>
<accession>A0A2G8KNA0</accession>
<dbReference type="Proteomes" id="UP000230750">
    <property type="component" value="Unassembled WGS sequence"/>
</dbReference>
<evidence type="ECO:0000313" key="2">
    <source>
        <dbReference type="EMBL" id="PIK49435.1"/>
    </source>
</evidence>
<comment type="caution">
    <text evidence="2">The sequence shown here is derived from an EMBL/GenBank/DDBJ whole genome shotgun (WGS) entry which is preliminary data.</text>
</comment>
<keyword evidence="3" id="KW-1185">Reference proteome</keyword>
<protein>
    <recommendedName>
        <fullName evidence="4">Gustatory receptor</fullName>
    </recommendedName>
</protein>
<keyword evidence="1" id="KW-1133">Transmembrane helix</keyword>